<dbReference type="AlphaFoldDB" id="A0A453BZT8"/>
<accession>A0A453BZT8</accession>
<dbReference type="InterPro" id="IPR052462">
    <property type="entry name" value="SLIRP/GR-RBP-like"/>
</dbReference>
<dbReference type="STRING" id="200361.A0A453BZT8"/>
<dbReference type="InterPro" id="IPR035979">
    <property type="entry name" value="RBD_domain_sf"/>
</dbReference>
<reference evidence="4" key="3">
    <citation type="journal article" date="2017" name="Nature">
        <title>Genome sequence of the progenitor of the wheat D genome Aegilops tauschii.</title>
        <authorList>
            <person name="Luo M.C."/>
            <person name="Gu Y.Q."/>
            <person name="Puiu D."/>
            <person name="Wang H."/>
            <person name="Twardziok S.O."/>
            <person name="Deal K.R."/>
            <person name="Huo N."/>
            <person name="Zhu T."/>
            <person name="Wang L."/>
            <person name="Wang Y."/>
            <person name="McGuire P.E."/>
            <person name="Liu S."/>
            <person name="Long H."/>
            <person name="Ramasamy R.K."/>
            <person name="Rodriguez J.C."/>
            <person name="Van S.L."/>
            <person name="Yuan L."/>
            <person name="Wang Z."/>
            <person name="Xia Z."/>
            <person name="Xiao L."/>
            <person name="Anderson O.D."/>
            <person name="Ouyang S."/>
            <person name="Liang Y."/>
            <person name="Zimin A.V."/>
            <person name="Pertea G."/>
            <person name="Qi P."/>
            <person name="Bennetzen J.L."/>
            <person name="Dai X."/>
            <person name="Dawson M.W."/>
            <person name="Muller H.G."/>
            <person name="Kugler K."/>
            <person name="Rivarola-Duarte L."/>
            <person name="Spannagl M."/>
            <person name="Mayer K.F.X."/>
            <person name="Lu F.H."/>
            <person name="Bevan M.W."/>
            <person name="Leroy P."/>
            <person name="Li P."/>
            <person name="You F.M."/>
            <person name="Sun Q."/>
            <person name="Liu Z."/>
            <person name="Lyons E."/>
            <person name="Wicker T."/>
            <person name="Salzberg S.L."/>
            <person name="Devos K.M."/>
            <person name="Dvorak J."/>
        </authorList>
    </citation>
    <scope>NUCLEOTIDE SEQUENCE [LARGE SCALE GENOMIC DNA]</scope>
    <source>
        <strain evidence="4">cv. AL8/78</strain>
    </source>
</reference>
<evidence type="ECO:0000313" key="4">
    <source>
        <dbReference type="EnsemblPlants" id="AET2Gv20687700.3"/>
    </source>
</evidence>
<dbReference type="PANTHER" id="PTHR48027">
    <property type="entry name" value="HETEROGENEOUS NUCLEAR RIBONUCLEOPROTEIN 87F-RELATED"/>
    <property type="match status" value="1"/>
</dbReference>
<reference evidence="5" key="1">
    <citation type="journal article" date="2014" name="Science">
        <title>Ancient hybridizations among the ancestral genomes of bread wheat.</title>
        <authorList>
            <consortium name="International Wheat Genome Sequencing Consortium,"/>
            <person name="Marcussen T."/>
            <person name="Sandve S.R."/>
            <person name="Heier L."/>
            <person name="Spannagl M."/>
            <person name="Pfeifer M."/>
            <person name="Jakobsen K.S."/>
            <person name="Wulff B.B."/>
            <person name="Steuernagel B."/>
            <person name="Mayer K.F."/>
            <person name="Olsen O.A."/>
        </authorList>
    </citation>
    <scope>NUCLEOTIDE SEQUENCE [LARGE SCALE GENOMIC DNA]</scope>
    <source>
        <strain evidence="5">cv. AL8/78</strain>
    </source>
</reference>
<sequence>SHASTARCLTDAHPGLRKPRFSAALGFISSAMSAPWWDSDWKDRSGVEYRTYVGNLSWSTDERLLKDAFHAYRPLSAEIVTDRETGRSRGFGFVNFDDDNSMNNAIQGMDGQELGGRTISVSQANQRPRCWRA</sequence>
<dbReference type="Gramene" id="AET2Gv20687700.3">
    <property type="protein sequence ID" value="AET2Gv20687700.3"/>
    <property type="gene ID" value="AET2Gv20687700"/>
</dbReference>
<organism evidence="4 5">
    <name type="scientific">Aegilops tauschii subsp. strangulata</name>
    <name type="common">Goatgrass</name>
    <dbReference type="NCBI Taxonomy" id="200361"/>
    <lineage>
        <taxon>Eukaryota</taxon>
        <taxon>Viridiplantae</taxon>
        <taxon>Streptophyta</taxon>
        <taxon>Embryophyta</taxon>
        <taxon>Tracheophyta</taxon>
        <taxon>Spermatophyta</taxon>
        <taxon>Magnoliopsida</taxon>
        <taxon>Liliopsida</taxon>
        <taxon>Poales</taxon>
        <taxon>Poaceae</taxon>
        <taxon>BOP clade</taxon>
        <taxon>Pooideae</taxon>
        <taxon>Triticodae</taxon>
        <taxon>Triticeae</taxon>
        <taxon>Triticinae</taxon>
        <taxon>Aegilops</taxon>
    </lineage>
</organism>
<keyword evidence="1 2" id="KW-0694">RNA-binding</keyword>
<proteinExistence type="predicted"/>
<dbReference type="InterPro" id="IPR000504">
    <property type="entry name" value="RRM_dom"/>
</dbReference>
<dbReference type="Pfam" id="PF00076">
    <property type="entry name" value="RRM_1"/>
    <property type="match status" value="1"/>
</dbReference>
<evidence type="ECO:0000313" key="5">
    <source>
        <dbReference type="Proteomes" id="UP000015105"/>
    </source>
</evidence>
<reference evidence="4" key="4">
    <citation type="submission" date="2019-03" db="UniProtKB">
        <authorList>
            <consortium name="EnsemblPlants"/>
        </authorList>
    </citation>
    <scope>IDENTIFICATION</scope>
</reference>
<feature type="domain" description="RRM" evidence="3">
    <location>
        <begin position="49"/>
        <end position="126"/>
    </location>
</feature>
<dbReference type="PROSITE" id="PS50102">
    <property type="entry name" value="RRM"/>
    <property type="match status" value="1"/>
</dbReference>
<dbReference type="SUPFAM" id="SSF54928">
    <property type="entry name" value="RNA-binding domain, RBD"/>
    <property type="match status" value="1"/>
</dbReference>
<dbReference type="SMART" id="SM00360">
    <property type="entry name" value="RRM"/>
    <property type="match status" value="1"/>
</dbReference>
<dbReference type="EnsemblPlants" id="AET2Gv20687700.3">
    <property type="protein sequence ID" value="AET2Gv20687700.3"/>
    <property type="gene ID" value="AET2Gv20687700"/>
</dbReference>
<dbReference type="GO" id="GO:0003723">
    <property type="term" value="F:RNA binding"/>
    <property type="evidence" value="ECO:0007669"/>
    <property type="project" value="UniProtKB-UniRule"/>
</dbReference>
<dbReference type="Proteomes" id="UP000015105">
    <property type="component" value="Chromosome 2D"/>
</dbReference>
<dbReference type="Gene3D" id="3.30.70.330">
    <property type="match status" value="1"/>
</dbReference>
<reference evidence="5" key="2">
    <citation type="journal article" date="2017" name="Nat. Plants">
        <title>The Aegilops tauschii genome reveals multiple impacts of transposons.</title>
        <authorList>
            <person name="Zhao G."/>
            <person name="Zou C."/>
            <person name="Li K."/>
            <person name="Wang K."/>
            <person name="Li T."/>
            <person name="Gao L."/>
            <person name="Zhang X."/>
            <person name="Wang H."/>
            <person name="Yang Z."/>
            <person name="Liu X."/>
            <person name="Jiang W."/>
            <person name="Mao L."/>
            <person name="Kong X."/>
            <person name="Jiao Y."/>
            <person name="Jia J."/>
        </authorList>
    </citation>
    <scope>NUCLEOTIDE SEQUENCE [LARGE SCALE GENOMIC DNA]</scope>
    <source>
        <strain evidence="5">cv. AL8/78</strain>
    </source>
</reference>
<reference evidence="4" key="5">
    <citation type="journal article" date="2021" name="G3 (Bethesda)">
        <title>Aegilops tauschii genome assembly Aet v5.0 features greater sequence contiguity and improved annotation.</title>
        <authorList>
            <person name="Wang L."/>
            <person name="Zhu T."/>
            <person name="Rodriguez J.C."/>
            <person name="Deal K.R."/>
            <person name="Dubcovsky J."/>
            <person name="McGuire P.E."/>
            <person name="Lux T."/>
            <person name="Spannagl M."/>
            <person name="Mayer K.F.X."/>
            <person name="Baldrich P."/>
            <person name="Meyers B.C."/>
            <person name="Huo N."/>
            <person name="Gu Y.Q."/>
            <person name="Zhou H."/>
            <person name="Devos K.M."/>
            <person name="Bennetzen J.L."/>
            <person name="Unver T."/>
            <person name="Budak H."/>
            <person name="Gulick P.J."/>
            <person name="Galiba G."/>
            <person name="Kalapos B."/>
            <person name="Nelson D.R."/>
            <person name="Li P."/>
            <person name="You F.M."/>
            <person name="Luo M.C."/>
            <person name="Dvorak J."/>
        </authorList>
    </citation>
    <scope>NUCLEOTIDE SEQUENCE [LARGE SCALE GENOMIC DNA]</scope>
    <source>
        <strain evidence="4">cv. AL8/78</strain>
    </source>
</reference>
<protein>
    <recommendedName>
        <fullName evidence="3">RRM domain-containing protein</fullName>
    </recommendedName>
</protein>
<dbReference type="InterPro" id="IPR012677">
    <property type="entry name" value="Nucleotide-bd_a/b_plait_sf"/>
</dbReference>
<evidence type="ECO:0000259" key="3">
    <source>
        <dbReference type="PROSITE" id="PS50102"/>
    </source>
</evidence>
<evidence type="ECO:0000256" key="1">
    <source>
        <dbReference type="ARBA" id="ARBA00022884"/>
    </source>
</evidence>
<name>A0A453BZT8_AEGTS</name>
<evidence type="ECO:0000256" key="2">
    <source>
        <dbReference type="PROSITE-ProRule" id="PRU00176"/>
    </source>
</evidence>
<keyword evidence="5" id="KW-1185">Reference proteome</keyword>